<protein>
    <recommendedName>
        <fullName evidence="2">RRM domain-containing protein</fullName>
    </recommendedName>
</protein>
<evidence type="ECO:0000313" key="3">
    <source>
        <dbReference type="EMBL" id="KAL1611860.1"/>
    </source>
</evidence>
<dbReference type="InterPro" id="IPR035979">
    <property type="entry name" value="RBD_domain_sf"/>
</dbReference>
<sequence length="273" mass="29290">MSFPAARKDADGEYLLVVSGQLRKAPYLADWKGFKDHIRKVVKEQPGWSNVCEGKIRGDVQGWCRLKDKEDANAVGHSPGRSGIDVNAVNQVFGRQNTVSTPHYAVPAQPTYQYTNYYQAPAYTPPSAYSYPGPPMQPVYSQSSGGLPVNVSRGAVITETRGIFLQGLNYSVGNSDLATLLNSAGLRPEQANVHRDSRGASKGVASARFSTKAEAEYAVSALNGKTHAGKTLTVRMDTNSTVIGSLEPCVVDGTNKSGVGAGYFLVVDSTKKR</sequence>
<keyword evidence="1" id="KW-0694">RNA-binding</keyword>
<comment type="caution">
    <text evidence="3">The sequence shown here is derived from an EMBL/GenBank/DDBJ whole genome shotgun (WGS) entry which is preliminary data.</text>
</comment>
<dbReference type="PROSITE" id="PS50102">
    <property type="entry name" value="RRM"/>
    <property type="match status" value="1"/>
</dbReference>
<reference evidence="3 4" key="1">
    <citation type="submission" date="2024-02" db="EMBL/GenBank/DDBJ databases">
        <title>De novo assembly and annotation of 12 fungi associated with fruit tree decline syndrome in Ontario, Canada.</title>
        <authorList>
            <person name="Sulman M."/>
            <person name="Ellouze W."/>
            <person name="Ilyukhin E."/>
        </authorList>
    </citation>
    <scope>NUCLEOTIDE SEQUENCE [LARGE SCALE GENOMIC DNA]</scope>
    <source>
        <strain evidence="3 4">M42-189</strain>
    </source>
</reference>
<dbReference type="SMART" id="SM00360">
    <property type="entry name" value="RRM"/>
    <property type="match status" value="1"/>
</dbReference>
<dbReference type="Pfam" id="PF00076">
    <property type="entry name" value="RRM_1"/>
    <property type="match status" value="1"/>
</dbReference>
<feature type="domain" description="RRM" evidence="2">
    <location>
        <begin position="161"/>
        <end position="239"/>
    </location>
</feature>
<dbReference type="InterPro" id="IPR012677">
    <property type="entry name" value="Nucleotide-bd_a/b_plait_sf"/>
</dbReference>
<name>A0ABR3S579_9PLEO</name>
<gene>
    <name evidence="3" type="ORF">SLS60_000081</name>
</gene>
<dbReference type="Gene3D" id="3.30.70.330">
    <property type="match status" value="1"/>
</dbReference>
<keyword evidence="4" id="KW-1185">Reference proteome</keyword>
<dbReference type="EMBL" id="JAKJXO020000001">
    <property type="protein sequence ID" value="KAL1611860.1"/>
    <property type="molecule type" value="Genomic_DNA"/>
</dbReference>
<evidence type="ECO:0000259" key="2">
    <source>
        <dbReference type="PROSITE" id="PS50102"/>
    </source>
</evidence>
<evidence type="ECO:0000256" key="1">
    <source>
        <dbReference type="PROSITE-ProRule" id="PRU00176"/>
    </source>
</evidence>
<proteinExistence type="predicted"/>
<dbReference type="SUPFAM" id="SSF54928">
    <property type="entry name" value="RNA-binding domain, RBD"/>
    <property type="match status" value="1"/>
</dbReference>
<accession>A0ABR3S579</accession>
<dbReference type="InterPro" id="IPR000504">
    <property type="entry name" value="RRM_dom"/>
</dbReference>
<dbReference type="Proteomes" id="UP001521785">
    <property type="component" value="Unassembled WGS sequence"/>
</dbReference>
<organism evidence="3 4">
    <name type="scientific">Paraconiothyrium brasiliense</name>
    <dbReference type="NCBI Taxonomy" id="300254"/>
    <lineage>
        <taxon>Eukaryota</taxon>
        <taxon>Fungi</taxon>
        <taxon>Dikarya</taxon>
        <taxon>Ascomycota</taxon>
        <taxon>Pezizomycotina</taxon>
        <taxon>Dothideomycetes</taxon>
        <taxon>Pleosporomycetidae</taxon>
        <taxon>Pleosporales</taxon>
        <taxon>Massarineae</taxon>
        <taxon>Didymosphaeriaceae</taxon>
        <taxon>Paraconiothyrium</taxon>
    </lineage>
</organism>
<dbReference type="CDD" id="cd00590">
    <property type="entry name" value="RRM_SF"/>
    <property type="match status" value="1"/>
</dbReference>
<evidence type="ECO:0000313" key="4">
    <source>
        <dbReference type="Proteomes" id="UP001521785"/>
    </source>
</evidence>